<feature type="transmembrane region" description="Helical" evidence="6">
    <location>
        <begin position="505"/>
        <end position="525"/>
    </location>
</feature>
<evidence type="ECO:0000256" key="5">
    <source>
        <dbReference type="ARBA" id="ARBA00023136"/>
    </source>
</evidence>
<comment type="subcellular location">
    <subcellularLocation>
        <location evidence="1">Cell membrane</location>
        <topology evidence="1">Multi-pass membrane protein</topology>
    </subcellularLocation>
</comment>
<evidence type="ECO:0000256" key="3">
    <source>
        <dbReference type="ARBA" id="ARBA00022692"/>
    </source>
</evidence>
<feature type="transmembrane region" description="Helical" evidence="6">
    <location>
        <begin position="118"/>
        <end position="146"/>
    </location>
</feature>
<evidence type="ECO:0000259" key="7">
    <source>
        <dbReference type="Pfam" id="PF02687"/>
    </source>
</evidence>
<feature type="transmembrane region" description="Helical" evidence="6">
    <location>
        <begin position="261"/>
        <end position="283"/>
    </location>
</feature>
<keyword evidence="3 6" id="KW-0812">Transmembrane</keyword>
<feature type="transmembrane region" description="Helical" evidence="6">
    <location>
        <begin position="591"/>
        <end position="614"/>
    </location>
</feature>
<evidence type="ECO:0000256" key="1">
    <source>
        <dbReference type="ARBA" id="ARBA00004651"/>
    </source>
</evidence>
<protein>
    <submittedName>
        <fullName evidence="8">FtsX-like permease family protein</fullName>
    </submittedName>
</protein>
<feature type="domain" description="ABC3 transporter permease C-terminal" evidence="7">
    <location>
        <begin position="124"/>
        <end position="238"/>
    </location>
</feature>
<evidence type="ECO:0000256" key="4">
    <source>
        <dbReference type="ARBA" id="ARBA00022989"/>
    </source>
</evidence>
<keyword evidence="5 6" id="KW-0472">Membrane</keyword>
<reference evidence="8" key="1">
    <citation type="submission" date="2019-11" db="EMBL/GenBank/DDBJ databases">
        <authorList>
            <person name="Feng L."/>
        </authorList>
    </citation>
    <scope>NUCLEOTIDE SEQUENCE</scope>
    <source>
        <strain evidence="8">BvulgatusLFYP11</strain>
    </source>
</reference>
<feature type="transmembrane region" description="Helical" evidence="6">
    <location>
        <begin position="556"/>
        <end position="579"/>
    </location>
</feature>
<dbReference type="PANTHER" id="PTHR30572">
    <property type="entry name" value="MEMBRANE COMPONENT OF TRANSPORTER-RELATED"/>
    <property type="match status" value="1"/>
</dbReference>
<dbReference type="PANTHER" id="PTHR30572:SF18">
    <property type="entry name" value="ABC-TYPE MACROLIDE FAMILY EXPORT SYSTEM PERMEASE COMPONENT 2"/>
    <property type="match status" value="1"/>
</dbReference>
<dbReference type="InterPro" id="IPR003838">
    <property type="entry name" value="ABC3_permease_C"/>
</dbReference>
<feature type="transmembrane region" description="Helical" evidence="6">
    <location>
        <begin position="166"/>
        <end position="192"/>
    </location>
</feature>
<dbReference type="InterPro" id="IPR050250">
    <property type="entry name" value="Macrolide_Exporter_MacB"/>
</dbReference>
<evidence type="ECO:0000256" key="6">
    <source>
        <dbReference type="SAM" id="Phobius"/>
    </source>
</evidence>
<proteinExistence type="predicted"/>
<accession>A0A6N2UMK8</accession>
<keyword evidence="2" id="KW-1003">Cell membrane</keyword>
<name>A0A6N2UMK8_PHOVU</name>
<organism evidence="8">
    <name type="scientific">Phocaeicola vulgatus</name>
    <name type="common">Bacteroides vulgatus</name>
    <dbReference type="NCBI Taxonomy" id="821"/>
    <lineage>
        <taxon>Bacteria</taxon>
        <taxon>Pseudomonadati</taxon>
        <taxon>Bacteroidota</taxon>
        <taxon>Bacteroidia</taxon>
        <taxon>Bacteroidales</taxon>
        <taxon>Bacteroidaceae</taxon>
        <taxon>Phocaeicola</taxon>
    </lineage>
</organism>
<feature type="domain" description="ABC3 transporter permease C-terminal" evidence="7">
    <location>
        <begin position="508"/>
        <end position="620"/>
    </location>
</feature>
<evidence type="ECO:0000313" key="8">
    <source>
        <dbReference type="EMBL" id="VYT18938.1"/>
    </source>
</evidence>
<gene>
    <name evidence="8" type="ORF">BVLFYP11_02238</name>
</gene>
<feature type="transmembrane region" description="Helical" evidence="6">
    <location>
        <begin position="219"/>
        <end position="240"/>
    </location>
</feature>
<dbReference type="Pfam" id="PF02687">
    <property type="entry name" value="FtsX"/>
    <property type="match status" value="2"/>
</dbReference>
<dbReference type="GO" id="GO:0022857">
    <property type="term" value="F:transmembrane transporter activity"/>
    <property type="evidence" value="ECO:0007669"/>
    <property type="project" value="TreeGrafter"/>
</dbReference>
<keyword evidence="4 6" id="KW-1133">Transmembrane helix</keyword>
<dbReference type="AlphaFoldDB" id="A0A6N2UMK8"/>
<dbReference type="GO" id="GO:0005886">
    <property type="term" value="C:plasma membrane"/>
    <property type="evidence" value="ECO:0007669"/>
    <property type="project" value="UniProtKB-SubCell"/>
</dbReference>
<sequence length="628" mass="71712">MILTQRLFTAPDTTPRTGGIAYTIQAVIEDIPLNTSLSFLEKLDMLTLNDSEGTLQFNGRNNMTGGFGFALLHPGKTARKLEARFRSINMKHHIYDEETAITASPFGEEFWDKSIAPYFAGITMIVGLLILLTGLLNFFHFLMGTFLNRNREYGIRKVMGSGNQQLFYQLFVQSVIIAFIAFLFTFCLIEIISPYLNFNLFNYVLIIEKNLLFIQTAEYMVFILFLCMILCFITVLRIHYTPIQTEIHGSEIKRHKHGMRNILLGIQFFICWVFVAFTVALYMQAEKTESTLFNTLTEKEKANILSFSIDYMFMKNEEKLALIERISKFSGVQDKLLADISYLKGISGTGMQMEKGNPESSFEVNVMNVSTNFFQFMNIPLLSGHTLKAKEDLVVDKTWAERQKKDLLGTILYNYSESYTICGVCDDFIADVYNQSPGFVFLPSDFNYYVGHCYLKCEPGKTADIKKMIEKTLKETLPESIHPHVTTLQEDIYEAQAIENKLKGIILFFSIVSLLITLLGVYSTITLDTERRQKEVAIRKVNGAGLKQIILLFARLYIKLLTVSAIIAFPLIYIVIQIWKKAYIVFFNDGIIYWAGIFIGITFITALTVLFRILGIARINPAKVIKNE</sequence>
<evidence type="ECO:0000256" key="2">
    <source>
        <dbReference type="ARBA" id="ARBA00022475"/>
    </source>
</evidence>
<dbReference type="EMBL" id="CACRTA010000025">
    <property type="protein sequence ID" value="VYT18938.1"/>
    <property type="molecule type" value="Genomic_DNA"/>
</dbReference>